<dbReference type="PANTHER" id="PTHR43377:SF1">
    <property type="entry name" value="BILIVERDIN REDUCTASE A"/>
    <property type="match status" value="1"/>
</dbReference>
<evidence type="ECO:0000313" key="3">
    <source>
        <dbReference type="EMBL" id="OJJ49773.1"/>
    </source>
</evidence>
<dbReference type="Pfam" id="PF01408">
    <property type="entry name" value="GFO_IDH_MocA"/>
    <property type="match status" value="1"/>
</dbReference>
<dbReference type="SUPFAM" id="SSF55347">
    <property type="entry name" value="Glyceraldehyde-3-phosphate dehydrogenase-like, C-terminal domain"/>
    <property type="match status" value="1"/>
</dbReference>
<name>A0A1L9SRP7_9EURO</name>
<dbReference type="InterPro" id="IPR036291">
    <property type="entry name" value="NAD(P)-bd_dom_sf"/>
</dbReference>
<keyword evidence="4" id="KW-1185">Reference proteome</keyword>
<evidence type="ECO:0008006" key="5">
    <source>
        <dbReference type="Google" id="ProtNLM"/>
    </source>
</evidence>
<evidence type="ECO:0000259" key="1">
    <source>
        <dbReference type="Pfam" id="PF01408"/>
    </source>
</evidence>
<feature type="domain" description="Gfo/Idh/MocA-like oxidoreductase C-terminal" evidence="2">
    <location>
        <begin position="138"/>
        <end position="351"/>
    </location>
</feature>
<reference evidence="4" key="1">
    <citation type="journal article" date="2017" name="Genome Biol.">
        <title>Comparative genomics reveals high biological diversity and specific adaptations in the industrially and medically important fungal genus Aspergillus.</title>
        <authorList>
            <person name="de Vries R.P."/>
            <person name="Riley R."/>
            <person name="Wiebenga A."/>
            <person name="Aguilar-Osorio G."/>
            <person name="Amillis S."/>
            <person name="Uchima C.A."/>
            <person name="Anderluh G."/>
            <person name="Asadollahi M."/>
            <person name="Askin M."/>
            <person name="Barry K."/>
            <person name="Battaglia E."/>
            <person name="Bayram O."/>
            <person name="Benocci T."/>
            <person name="Braus-Stromeyer S.A."/>
            <person name="Caldana C."/>
            <person name="Canovas D."/>
            <person name="Cerqueira G.C."/>
            <person name="Chen F."/>
            <person name="Chen W."/>
            <person name="Choi C."/>
            <person name="Clum A."/>
            <person name="Dos Santos R.A."/>
            <person name="Damasio A.R."/>
            <person name="Diallinas G."/>
            <person name="Emri T."/>
            <person name="Fekete E."/>
            <person name="Flipphi M."/>
            <person name="Freyberg S."/>
            <person name="Gallo A."/>
            <person name="Gournas C."/>
            <person name="Habgood R."/>
            <person name="Hainaut M."/>
            <person name="Harispe M.L."/>
            <person name="Henrissat B."/>
            <person name="Hilden K.S."/>
            <person name="Hope R."/>
            <person name="Hossain A."/>
            <person name="Karabika E."/>
            <person name="Karaffa L."/>
            <person name="Karanyi Z."/>
            <person name="Krasevec N."/>
            <person name="Kuo A."/>
            <person name="Kusch H."/>
            <person name="LaButti K."/>
            <person name="Lagendijk E.L."/>
            <person name="Lapidus A."/>
            <person name="Levasseur A."/>
            <person name="Lindquist E."/>
            <person name="Lipzen A."/>
            <person name="Logrieco A.F."/>
            <person name="MacCabe A."/>
            <person name="Maekelae M.R."/>
            <person name="Malavazi I."/>
            <person name="Melin P."/>
            <person name="Meyer V."/>
            <person name="Mielnichuk N."/>
            <person name="Miskei M."/>
            <person name="Molnar A.P."/>
            <person name="Mule G."/>
            <person name="Ngan C.Y."/>
            <person name="Orejas M."/>
            <person name="Orosz E."/>
            <person name="Ouedraogo J.P."/>
            <person name="Overkamp K.M."/>
            <person name="Park H.-S."/>
            <person name="Perrone G."/>
            <person name="Piumi F."/>
            <person name="Punt P.J."/>
            <person name="Ram A.F."/>
            <person name="Ramon A."/>
            <person name="Rauscher S."/>
            <person name="Record E."/>
            <person name="Riano-Pachon D.M."/>
            <person name="Robert V."/>
            <person name="Roehrig J."/>
            <person name="Ruller R."/>
            <person name="Salamov A."/>
            <person name="Salih N.S."/>
            <person name="Samson R.A."/>
            <person name="Sandor E."/>
            <person name="Sanguinetti M."/>
            <person name="Schuetze T."/>
            <person name="Sepcic K."/>
            <person name="Shelest E."/>
            <person name="Sherlock G."/>
            <person name="Sophianopoulou V."/>
            <person name="Squina F.M."/>
            <person name="Sun H."/>
            <person name="Susca A."/>
            <person name="Todd R.B."/>
            <person name="Tsang A."/>
            <person name="Unkles S.E."/>
            <person name="van de Wiele N."/>
            <person name="van Rossen-Uffink D."/>
            <person name="Oliveira J.V."/>
            <person name="Vesth T.C."/>
            <person name="Visser J."/>
            <person name="Yu J.-H."/>
            <person name="Zhou M."/>
            <person name="Andersen M.R."/>
            <person name="Archer D.B."/>
            <person name="Baker S.E."/>
            <person name="Benoit I."/>
            <person name="Brakhage A.A."/>
            <person name="Braus G.H."/>
            <person name="Fischer R."/>
            <person name="Frisvad J.C."/>
            <person name="Goldman G.H."/>
            <person name="Houbraken J."/>
            <person name="Oakley B."/>
            <person name="Pocsi I."/>
            <person name="Scazzocchio C."/>
            <person name="Seiboth B."/>
            <person name="vanKuyk P.A."/>
            <person name="Wortman J."/>
            <person name="Dyer P.S."/>
            <person name="Grigoriev I.V."/>
        </authorList>
    </citation>
    <scope>NUCLEOTIDE SEQUENCE [LARGE SCALE GENOMIC DNA]</scope>
    <source>
        <strain evidence="4">CBS 506.65</strain>
    </source>
</reference>
<dbReference type="SUPFAM" id="SSF51735">
    <property type="entry name" value="NAD(P)-binding Rossmann-fold domains"/>
    <property type="match status" value="1"/>
</dbReference>
<dbReference type="PANTHER" id="PTHR43377">
    <property type="entry name" value="BILIVERDIN REDUCTASE A"/>
    <property type="match status" value="1"/>
</dbReference>
<dbReference type="GO" id="GO:0000166">
    <property type="term" value="F:nucleotide binding"/>
    <property type="evidence" value="ECO:0007669"/>
    <property type="project" value="InterPro"/>
</dbReference>
<dbReference type="OrthoDB" id="64915at2759"/>
<dbReference type="InterPro" id="IPR004104">
    <property type="entry name" value="Gfo/Idh/MocA-like_OxRdtase_C"/>
</dbReference>
<dbReference type="Proteomes" id="UP000184188">
    <property type="component" value="Unassembled WGS sequence"/>
</dbReference>
<dbReference type="VEuPathDB" id="FungiDB:ASPZODRAFT_128302"/>
<organism evidence="3 4">
    <name type="scientific">Penicilliopsis zonata CBS 506.65</name>
    <dbReference type="NCBI Taxonomy" id="1073090"/>
    <lineage>
        <taxon>Eukaryota</taxon>
        <taxon>Fungi</taxon>
        <taxon>Dikarya</taxon>
        <taxon>Ascomycota</taxon>
        <taxon>Pezizomycotina</taxon>
        <taxon>Eurotiomycetes</taxon>
        <taxon>Eurotiomycetidae</taxon>
        <taxon>Eurotiales</taxon>
        <taxon>Aspergillaceae</taxon>
        <taxon>Penicilliopsis</taxon>
    </lineage>
</organism>
<dbReference type="AlphaFoldDB" id="A0A1L9SRP7"/>
<gene>
    <name evidence="3" type="ORF">ASPZODRAFT_128302</name>
</gene>
<proteinExistence type="predicted"/>
<dbReference type="InterPro" id="IPR000683">
    <property type="entry name" value="Gfo/Idh/MocA-like_OxRdtase_N"/>
</dbReference>
<feature type="domain" description="Gfo/Idh/MocA-like oxidoreductase N-terminal" evidence="1">
    <location>
        <begin position="4"/>
        <end position="111"/>
    </location>
</feature>
<protein>
    <recommendedName>
        <fullName evidence="5">Gfo/Idh/MocA-like oxidoreductase N-terminal domain-containing protein</fullName>
    </recommendedName>
</protein>
<dbReference type="RefSeq" id="XP_022584283.1">
    <property type="nucleotide sequence ID" value="XM_022721987.1"/>
</dbReference>
<dbReference type="InterPro" id="IPR051450">
    <property type="entry name" value="Gfo/Idh/MocA_Oxidoreductases"/>
</dbReference>
<sequence>MYTIAIVGAGLIGPRHAHSVLSNPSTSLVALVDPSPAARSTAKDLEDTPYFESVQAMLLAGVRPDGAIVCTPNHTHVPLAQELLEANIHVLLEKPISDTVESAKRLLEMVTLRQNDPTAARVLVGHHRRFNPYVVKTKQLLDAKSLGSVIAVNGLWTLYKPASYFDSGVWRKGPAGGVLGINLIHDVDVLQFLFGKISRVHAEGIPSQRGADHSADEGALVLFRFESGVVASFLVCDATPSPYNFESGTGENPTIPANSQPGTQGKQRVDFYRIFGSDASLSVPDMTRWSYTGEKSWNEPLLAENIAVEESVPFDAQLKHFVDVMNGHQPSCSVEDGLRALTVVQAVKKALEGEIVDVDGVY</sequence>
<accession>A0A1L9SRP7</accession>
<dbReference type="Pfam" id="PF02894">
    <property type="entry name" value="GFO_IDH_MocA_C"/>
    <property type="match status" value="1"/>
</dbReference>
<dbReference type="EMBL" id="KV878337">
    <property type="protein sequence ID" value="OJJ49773.1"/>
    <property type="molecule type" value="Genomic_DNA"/>
</dbReference>
<evidence type="ECO:0000259" key="2">
    <source>
        <dbReference type="Pfam" id="PF02894"/>
    </source>
</evidence>
<dbReference type="STRING" id="1073090.A0A1L9SRP7"/>
<dbReference type="Gene3D" id="3.30.360.10">
    <property type="entry name" value="Dihydrodipicolinate Reductase, domain 2"/>
    <property type="match status" value="1"/>
</dbReference>
<dbReference type="GeneID" id="34608452"/>
<evidence type="ECO:0000313" key="4">
    <source>
        <dbReference type="Proteomes" id="UP000184188"/>
    </source>
</evidence>
<dbReference type="Gene3D" id="3.40.50.720">
    <property type="entry name" value="NAD(P)-binding Rossmann-like Domain"/>
    <property type="match status" value="1"/>
</dbReference>